<dbReference type="PANTHER" id="PTHR11986:SF113">
    <property type="entry name" value="SUCCINYLORNITHINE TRANSAMINASE"/>
    <property type="match status" value="1"/>
</dbReference>
<evidence type="ECO:0000313" key="5">
    <source>
        <dbReference type="EMBL" id="VAX29881.1"/>
    </source>
</evidence>
<dbReference type="NCBIfam" id="NF002325">
    <property type="entry name" value="PRK01278.1"/>
    <property type="match status" value="1"/>
</dbReference>
<dbReference type="InterPro" id="IPR005814">
    <property type="entry name" value="Aminotrans_3"/>
</dbReference>
<name>A0A3B1CTQ0_9ZZZZ</name>
<dbReference type="GO" id="GO:0030170">
    <property type="term" value="F:pyridoxal phosphate binding"/>
    <property type="evidence" value="ECO:0007669"/>
    <property type="project" value="InterPro"/>
</dbReference>
<comment type="cofactor">
    <cofactor evidence="1">
        <name>pyridoxal 5'-phosphate</name>
        <dbReference type="ChEBI" id="CHEBI:597326"/>
    </cofactor>
</comment>
<sequence>MENRTDKWIAAGDQVLMPTYARFPLVLERGVGATVTDVEGKTYLDFVSGVAVNALGHCDAKLVKQVQTQAETLLHVSNLYYNLPQIELAKILVQHSFADKVFFCNSGAEAVEAAIKLARRYAKEKMPGERFEIITAKSAFHGRTLAALAATGQAKYLAGFAPILPGFQQVLFDDVDALAKAVNENTAAVLLEPIQGEGGVQIPKPGYLAAVREICDEAGILLILDEVQTGIGRTGHLFAHQATEVVPDIMSTAKGLGGGLPIGAILAKDVVASVFQPGTHASTFGGNPLVCSAGLAVLNRLTQSPAFLEDVREKGQHLLQTLKTFQSQCPLITAVRGRGLMIALDLTIPAAEVIDTALSKGLLLNRTSEKTLRLIPPLTIQQQEIDQMVHILFEILKAKL</sequence>
<dbReference type="GO" id="GO:0003992">
    <property type="term" value="F:N2-acetyl-L-ornithine:2-oxoglutarate 5-aminotransferase activity"/>
    <property type="evidence" value="ECO:0007669"/>
    <property type="project" value="UniProtKB-EC"/>
</dbReference>
<dbReference type="NCBIfam" id="TIGR00707">
    <property type="entry name" value="argD"/>
    <property type="match status" value="1"/>
</dbReference>
<dbReference type="InterPro" id="IPR015424">
    <property type="entry name" value="PyrdxlP-dep_Trfase"/>
</dbReference>
<reference evidence="5" key="1">
    <citation type="submission" date="2018-06" db="EMBL/GenBank/DDBJ databases">
        <authorList>
            <person name="Zhirakovskaya E."/>
        </authorList>
    </citation>
    <scope>NUCLEOTIDE SEQUENCE</scope>
</reference>
<evidence type="ECO:0000256" key="3">
    <source>
        <dbReference type="ARBA" id="ARBA00022679"/>
    </source>
</evidence>
<dbReference type="InterPro" id="IPR015421">
    <property type="entry name" value="PyrdxlP-dep_Trfase_major"/>
</dbReference>
<dbReference type="Gene3D" id="3.40.640.10">
    <property type="entry name" value="Type I PLP-dependent aspartate aminotransferase-like (Major domain)"/>
    <property type="match status" value="1"/>
</dbReference>
<dbReference type="PROSITE" id="PS00600">
    <property type="entry name" value="AA_TRANSFER_CLASS_3"/>
    <property type="match status" value="1"/>
</dbReference>
<dbReference type="Pfam" id="PF00202">
    <property type="entry name" value="Aminotran_3"/>
    <property type="match status" value="1"/>
</dbReference>
<dbReference type="HAMAP" id="MF_01107">
    <property type="entry name" value="ArgD_aminotrans_3"/>
    <property type="match status" value="1"/>
</dbReference>
<dbReference type="CDD" id="cd00610">
    <property type="entry name" value="OAT_like"/>
    <property type="match status" value="1"/>
</dbReference>
<dbReference type="AlphaFoldDB" id="A0A3B1CTQ0"/>
<dbReference type="PANTHER" id="PTHR11986">
    <property type="entry name" value="AMINOTRANSFERASE CLASS III"/>
    <property type="match status" value="1"/>
</dbReference>
<evidence type="ECO:0000256" key="1">
    <source>
        <dbReference type="ARBA" id="ARBA00001933"/>
    </source>
</evidence>
<keyword evidence="2 5" id="KW-0032">Aminotransferase</keyword>
<dbReference type="PIRSF" id="PIRSF000521">
    <property type="entry name" value="Transaminase_4ab_Lys_Orn"/>
    <property type="match status" value="1"/>
</dbReference>
<dbReference type="InterPro" id="IPR049704">
    <property type="entry name" value="Aminotrans_3_PPA_site"/>
</dbReference>
<dbReference type="GO" id="GO:0042802">
    <property type="term" value="F:identical protein binding"/>
    <property type="evidence" value="ECO:0007669"/>
    <property type="project" value="TreeGrafter"/>
</dbReference>
<keyword evidence="3 5" id="KW-0808">Transferase</keyword>
<protein>
    <submittedName>
        <fullName evidence="5">Acetylornithine aminotransferase</fullName>
        <ecNumber evidence="5">2.6.1.11</ecNumber>
    </submittedName>
</protein>
<dbReference type="InterPro" id="IPR050103">
    <property type="entry name" value="Class-III_PLP-dep_AT"/>
</dbReference>
<dbReference type="InterPro" id="IPR004636">
    <property type="entry name" value="AcOrn/SuccOrn_fam"/>
</dbReference>
<dbReference type="EC" id="2.6.1.11" evidence="5"/>
<dbReference type="SUPFAM" id="SSF53383">
    <property type="entry name" value="PLP-dependent transferases"/>
    <property type="match status" value="1"/>
</dbReference>
<evidence type="ECO:0000256" key="4">
    <source>
        <dbReference type="ARBA" id="ARBA00022898"/>
    </source>
</evidence>
<dbReference type="InterPro" id="IPR015422">
    <property type="entry name" value="PyrdxlP-dep_Trfase_small"/>
</dbReference>
<dbReference type="GO" id="GO:0006526">
    <property type="term" value="P:L-arginine biosynthetic process"/>
    <property type="evidence" value="ECO:0007669"/>
    <property type="project" value="UniProtKB-ARBA"/>
</dbReference>
<dbReference type="EMBL" id="UOGF01000056">
    <property type="protein sequence ID" value="VAX29881.1"/>
    <property type="molecule type" value="Genomic_DNA"/>
</dbReference>
<dbReference type="Gene3D" id="3.90.1150.10">
    <property type="entry name" value="Aspartate Aminotransferase, domain 1"/>
    <property type="match status" value="1"/>
</dbReference>
<proteinExistence type="inferred from homology"/>
<organism evidence="5">
    <name type="scientific">hydrothermal vent metagenome</name>
    <dbReference type="NCBI Taxonomy" id="652676"/>
    <lineage>
        <taxon>unclassified sequences</taxon>
        <taxon>metagenomes</taxon>
        <taxon>ecological metagenomes</taxon>
    </lineage>
</organism>
<evidence type="ECO:0000256" key="2">
    <source>
        <dbReference type="ARBA" id="ARBA00022576"/>
    </source>
</evidence>
<keyword evidence="4" id="KW-0663">Pyridoxal phosphate</keyword>
<accession>A0A3B1CTQ0</accession>
<dbReference type="NCBIfam" id="NF002874">
    <property type="entry name" value="PRK03244.1"/>
    <property type="match status" value="1"/>
</dbReference>
<dbReference type="FunFam" id="3.40.640.10:FF:000004">
    <property type="entry name" value="Acetylornithine aminotransferase"/>
    <property type="match status" value="1"/>
</dbReference>
<gene>
    <name evidence="5" type="ORF">MNBD_NITROSPIRAE01-79</name>
</gene>